<sequence length="109" mass="11560">MVKGHLSTIFFAEAGDIVAPLMSVGSRQITELATRGLAPRAEALLPAYHRYNVSCVEEGDLLRSPLDLIIELAADDTDGVQSAATVTVIRFSGRTRRANACLTSSAVTA</sequence>
<proteinExistence type="predicted"/>
<dbReference type="EMBL" id="VSSQ01112543">
    <property type="protein sequence ID" value="MPN49363.1"/>
    <property type="molecule type" value="Genomic_DNA"/>
</dbReference>
<accession>A0A645IQ37</accession>
<organism evidence="1">
    <name type="scientific">bioreactor metagenome</name>
    <dbReference type="NCBI Taxonomy" id="1076179"/>
    <lineage>
        <taxon>unclassified sequences</taxon>
        <taxon>metagenomes</taxon>
        <taxon>ecological metagenomes</taxon>
    </lineage>
</organism>
<comment type="caution">
    <text evidence="1">The sequence shown here is derived from an EMBL/GenBank/DDBJ whole genome shotgun (WGS) entry which is preliminary data.</text>
</comment>
<reference evidence="1" key="1">
    <citation type="submission" date="2019-08" db="EMBL/GenBank/DDBJ databases">
        <authorList>
            <person name="Kucharzyk K."/>
            <person name="Murdoch R.W."/>
            <person name="Higgins S."/>
            <person name="Loffler F."/>
        </authorList>
    </citation>
    <scope>NUCLEOTIDE SEQUENCE</scope>
</reference>
<name>A0A645IQ37_9ZZZZ</name>
<gene>
    <name evidence="1" type="ORF">SDC9_196983</name>
</gene>
<dbReference type="AlphaFoldDB" id="A0A645IQ37"/>
<protein>
    <submittedName>
        <fullName evidence="1">Uncharacterized protein</fullName>
    </submittedName>
</protein>
<evidence type="ECO:0000313" key="1">
    <source>
        <dbReference type="EMBL" id="MPN49363.1"/>
    </source>
</evidence>